<dbReference type="AlphaFoldDB" id="A0A917BU42"/>
<keyword evidence="6 7" id="KW-0067">ATP-binding</keyword>
<feature type="region of interest" description="Disordered" evidence="8">
    <location>
        <begin position="1"/>
        <end position="21"/>
    </location>
</feature>
<keyword evidence="4 7" id="KW-0547">Nucleotide-binding</keyword>
<evidence type="ECO:0000256" key="4">
    <source>
        <dbReference type="ARBA" id="ARBA00022741"/>
    </source>
</evidence>
<dbReference type="InterPro" id="IPR008271">
    <property type="entry name" value="Ser/Thr_kinase_AS"/>
</dbReference>
<gene>
    <name evidence="10" type="ORF">GCM10011519_33480</name>
</gene>
<keyword evidence="3" id="KW-0808">Transferase</keyword>
<dbReference type="RefSeq" id="WP_229661007.1">
    <property type="nucleotide sequence ID" value="NZ_BMKQ01000002.1"/>
</dbReference>
<dbReference type="PROSITE" id="PS50011">
    <property type="entry name" value="PROTEIN_KINASE_DOM"/>
    <property type="match status" value="1"/>
</dbReference>
<dbReference type="SMART" id="SM00220">
    <property type="entry name" value="S_TKc"/>
    <property type="match status" value="1"/>
</dbReference>
<dbReference type="Gene3D" id="3.30.200.20">
    <property type="entry name" value="Phosphorylase Kinase, domain 1"/>
    <property type="match status" value="1"/>
</dbReference>
<keyword evidence="5" id="KW-0418">Kinase</keyword>
<dbReference type="PANTHER" id="PTHR43289:SF6">
    <property type="entry name" value="SERINE_THREONINE-PROTEIN KINASE NEKL-3"/>
    <property type="match status" value="1"/>
</dbReference>
<dbReference type="InterPro" id="IPR011009">
    <property type="entry name" value="Kinase-like_dom_sf"/>
</dbReference>
<comment type="caution">
    <text evidence="10">The sequence shown here is derived from an EMBL/GenBank/DDBJ whole genome shotgun (WGS) entry which is preliminary data.</text>
</comment>
<sequence>MPQHDNDSGTGSPTASGTSTTTEVDLALGASYRLVEVVGRGAMGEVWRAVDRRTDEPVAAKVLRAEHVADRDLVGRFVQERSVLVNLRDPHLVAVRDLVVEGDRLAIVMDYVGGGSLRDVARERRTLPPALALGVVRDVLLGLAEAHDQRLVHRDIKPDNVLLAPGWEELGTGAVRLTDFGIARIVQEGPSTTTGLLGTPEYMSPELISNGVAGPPSDIYGVGVLLYELLAGRTPFAGPGTDYTIAHRHVSNQVPVLPVADELSGVLARMLSKDPRERPGAREAAAQMDKLIPTLAHHQALEPQAAPEDFAPSQGPVTVVRGLSKAEPDEPVEEPGERLALADMDLGAPGSATVVRPMERKVAPRRHVAVDEETPKPPWWKDVRILAGIAGTILLVAGVLVVVQMGGGSAKAKDGGDGGPVNASVSDQSALPTGLRTARSAEYDPETGTATLTVTFAAQAAPLSGPFLVVIPGLGKTCPTLNWTEGKATMNAPSTGITTACAWSVDPGPIEAQGNVTATAEVRLGSIDDDAQTAVNDWLQKGLDATTSAVSDSETSSVAYPAQRLTDIQVSTPQQVVSGRPLPVTLVPVWPNGPDKLNPLYKSPSVQNPSGLLDAVAGGEDGVSFSDGCNGGLLVSNGGHSVTALSASDNCVLDARVGNFASLKSEPFTIANRGG</sequence>
<evidence type="ECO:0000313" key="11">
    <source>
        <dbReference type="Proteomes" id="UP000649179"/>
    </source>
</evidence>
<name>A0A917BU42_9ACTN</name>
<feature type="compositionally biased region" description="Low complexity" evidence="8">
    <location>
        <begin position="8"/>
        <end position="21"/>
    </location>
</feature>
<dbReference type="Pfam" id="PF00069">
    <property type="entry name" value="Pkinase"/>
    <property type="match status" value="1"/>
</dbReference>
<dbReference type="InterPro" id="IPR017441">
    <property type="entry name" value="Protein_kinase_ATP_BS"/>
</dbReference>
<evidence type="ECO:0000256" key="7">
    <source>
        <dbReference type="PROSITE-ProRule" id="PRU10141"/>
    </source>
</evidence>
<evidence type="ECO:0000256" key="1">
    <source>
        <dbReference type="ARBA" id="ARBA00012513"/>
    </source>
</evidence>
<reference evidence="10" key="1">
    <citation type="journal article" date="2014" name="Int. J. Syst. Evol. Microbiol.">
        <title>Complete genome sequence of Corynebacterium casei LMG S-19264T (=DSM 44701T), isolated from a smear-ripened cheese.</title>
        <authorList>
            <consortium name="US DOE Joint Genome Institute (JGI-PGF)"/>
            <person name="Walter F."/>
            <person name="Albersmeier A."/>
            <person name="Kalinowski J."/>
            <person name="Ruckert C."/>
        </authorList>
    </citation>
    <scope>NUCLEOTIDE SEQUENCE</scope>
    <source>
        <strain evidence="10">CGMCC 1.16067</strain>
    </source>
</reference>
<evidence type="ECO:0000313" key="10">
    <source>
        <dbReference type="EMBL" id="GGF56869.1"/>
    </source>
</evidence>
<dbReference type="Proteomes" id="UP000649179">
    <property type="component" value="Unassembled WGS sequence"/>
</dbReference>
<reference evidence="10" key="2">
    <citation type="submission" date="2020-09" db="EMBL/GenBank/DDBJ databases">
        <authorList>
            <person name="Sun Q."/>
            <person name="Zhou Y."/>
        </authorList>
    </citation>
    <scope>NUCLEOTIDE SEQUENCE</scope>
    <source>
        <strain evidence="10">CGMCC 1.16067</strain>
    </source>
</reference>
<keyword evidence="11" id="KW-1185">Reference proteome</keyword>
<dbReference type="SUPFAM" id="SSF56112">
    <property type="entry name" value="Protein kinase-like (PK-like)"/>
    <property type="match status" value="1"/>
</dbReference>
<evidence type="ECO:0000256" key="6">
    <source>
        <dbReference type="ARBA" id="ARBA00022840"/>
    </source>
</evidence>
<organism evidence="10 11">
    <name type="scientific">Marmoricola endophyticus</name>
    <dbReference type="NCBI Taxonomy" id="2040280"/>
    <lineage>
        <taxon>Bacteria</taxon>
        <taxon>Bacillati</taxon>
        <taxon>Actinomycetota</taxon>
        <taxon>Actinomycetes</taxon>
        <taxon>Propionibacteriales</taxon>
        <taxon>Nocardioidaceae</taxon>
        <taxon>Marmoricola</taxon>
    </lineage>
</organism>
<feature type="domain" description="Protein kinase" evidence="9">
    <location>
        <begin position="32"/>
        <end position="301"/>
    </location>
</feature>
<dbReference type="PANTHER" id="PTHR43289">
    <property type="entry name" value="MITOGEN-ACTIVATED PROTEIN KINASE KINASE KINASE 20-RELATED"/>
    <property type="match status" value="1"/>
</dbReference>
<evidence type="ECO:0000256" key="8">
    <source>
        <dbReference type="SAM" id="MobiDB-lite"/>
    </source>
</evidence>
<feature type="binding site" evidence="7">
    <location>
        <position position="61"/>
    </location>
    <ligand>
        <name>ATP</name>
        <dbReference type="ChEBI" id="CHEBI:30616"/>
    </ligand>
</feature>
<protein>
    <recommendedName>
        <fullName evidence="1">non-specific serine/threonine protein kinase</fullName>
        <ecNumber evidence="1">2.7.11.1</ecNumber>
    </recommendedName>
</protein>
<dbReference type="EMBL" id="BMKQ01000002">
    <property type="protein sequence ID" value="GGF56869.1"/>
    <property type="molecule type" value="Genomic_DNA"/>
</dbReference>
<dbReference type="EC" id="2.7.11.1" evidence="1"/>
<dbReference type="GO" id="GO:0004674">
    <property type="term" value="F:protein serine/threonine kinase activity"/>
    <property type="evidence" value="ECO:0007669"/>
    <property type="project" value="UniProtKB-KW"/>
</dbReference>
<dbReference type="PROSITE" id="PS00108">
    <property type="entry name" value="PROTEIN_KINASE_ST"/>
    <property type="match status" value="1"/>
</dbReference>
<dbReference type="InterPro" id="IPR000719">
    <property type="entry name" value="Prot_kinase_dom"/>
</dbReference>
<evidence type="ECO:0000256" key="3">
    <source>
        <dbReference type="ARBA" id="ARBA00022679"/>
    </source>
</evidence>
<evidence type="ECO:0000256" key="2">
    <source>
        <dbReference type="ARBA" id="ARBA00022527"/>
    </source>
</evidence>
<evidence type="ECO:0000256" key="5">
    <source>
        <dbReference type="ARBA" id="ARBA00022777"/>
    </source>
</evidence>
<accession>A0A917BU42</accession>
<feature type="region of interest" description="Disordered" evidence="8">
    <location>
        <begin position="409"/>
        <end position="432"/>
    </location>
</feature>
<dbReference type="PROSITE" id="PS00107">
    <property type="entry name" value="PROTEIN_KINASE_ATP"/>
    <property type="match status" value="1"/>
</dbReference>
<dbReference type="GO" id="GO:0005524">
    <property type="term" value="F:ATP binding"/>
    <property type="evidence" value="ECO:0007669"/>
    <property type="project" value="UniProtKB-UniRule"/>
</dbReference>
<proteinExistence type="predicted"/>
<dbReference type="CDD" id="cd14014">
    <property type="entry name" value="STKc_PknB_like"/>
    <property type="match status" value="1"/>
</dbReference>
<evidence type="ECO:0000259" key="9">
    <source>
        <dbReference type="PROSITE" id="PS50011"/>
    </source>
</evidence>
<dbReference type="Gene3D" id="1.10.510.10">
    <property type="entry name" value="Transferase(Phosphotransferase) domain 1"/>
    <property type="match status" value="1"/>
</dbReference>
<keyword evidence="2" id="KW-0723">Serine/threonine-protein kinase</keyword>